<dbReference type="RefSeq" id="WP_380164175.1">
    <property type="nucleotide sequence ID" value="NZ_JBHTNU010000005.1"/>
</dbReference>
<name>A0ABW4C8C1_9BACL</name>
<feature type="region of interest" description="Disordered" evidence="1">
    <location>
        <begin position="239"/>
        <end position="265"/>
    </location>
</feature>
<comment type="caution">
    <text evidence="2">The sequence shown here is derived from an EMBL/GenBank/DDBJ whole genome shotgun (WGS) entry which is preliminary data.</text>
</comment>
<dbReference type="Pfam" id="PF02810">
    <property type="entry name" value="SEC-C"/>
    <property type="match status" value="1"/>
</dbReference>
<dbReference type="SUPFAM" id="SSF103642">
    <property type="entry name" value="Sec-C motif"/>
    <property type="match status" value="1"/>
</dbReference>
<reference evidence="3" key="1">
    <citation type="journal article" date="2019" name="Int. J. Syst. Evol. Microbiol.">
        <title>The Global Catalogue of Microorganisms (GCM) 10K type strain sequencing project: providing services to taxonomists for standard genome sequencing and annotation.</title>
        <authorList>
            <consortium name="The Broad Institute Genomics Platform"/>
            <consortium name="The Broad Institute Genome Sequencing Center for Infectious Disease"/>
            <person name="Wu L."/>
            <person name="Ma J."/>
        </authorList>
    </citation>
    <scope>NUCLEOTIDE SEQUENCE [LARGE SCALE GENOMIC DNA]</scope>
    <source>
        <strain evidence="3">S1</strain>
    </source>
</reference>
<accession>A0ABW4C8C1</accession>
<evidence type="ECO:0000256" key="1">
    <source>
        <dbReference type="SAM" id="MobiDB-lite"/>
    </source>
</evidence>
<keyword evidence="3" id="KW-1185">Reference proteome</keyword>
<dbReference type="Proteomes" id="UP001597282">
    <property type="component" value="Unassembled WGS sequence"/>
</dbReference>
<protein>
    <submittedName>
        <fullName evidence="2">YecA family protein</fullName>
    </submittedName>
</protein>
<evidence type="ECO:0000313" key="3">
    <source>
        <dbReference type="Proteomes" id="UP001597282"/>
    </source>
</evidence>
<gene>
    <name evidence="2" type="ORF">ACFQ4Y_07495</name>
</gene>
<organism evidence="2 3">
    <name type="scientific">Kroppenstedtia sanguinis</name>
    <dbReference type="NCBI Taxonomy" id="1380684"/>
    <lineage>
        <taxon>Bacteria</taxon>
        <taxon>Bacillati</taxon>
        <taxon>Bacillota</taxon>
        <taxon>Bacilli</taxon>
        <taxon>Bacillales</taxon>
        <taxon>Thermoactinomycetaceae</taxon>
        <taxon>Kroppenstedtia</taxon>
    </lineage>
</organism>
<dbReference type="Gene3D" id="3.10.450.50">
    <property type="match status" value="1"/>
</dbReference>
<dbReference type="InterPro" id="IPR004027">
    <property type="entry name" value="SEC_C_motif"/>
</dbReference>
<proteinExistence type="predicted"/>
<feature type="compositionally biased region" description="Acidic residues" evidence="1">
    <location>
        <begin position="247"/>
        <end position="257"/>
    </location>
</feature>
<evidence type="ECO:0000313" key="2">
    <source>
        <dbReference type="EMBL" id="MFD1426778.1"/>
    </source>
</evidence>
<dbReference type="EMBL" id="JBHTNU010000005">
    <property type="protein sequence ID" value="MFD1426778.1"/>
    <property type="molecule type" value="Genomic_DNA"/>
</dbReference>
<sequence length="501" mass="58402">MPVTAGRNDPCPCGSGKKYKKCCERVVAFKSAEFLREERERKLKTRLVSWLNKWFQENCMREIDEKWSVTFKKCLQLPVEHPIPSKLAYTYRFWMLFDATCFRGERPVEYWRRTLVGSSSQSERIAEELAGVHLCCYEVVRVNGEEVILRSLLTEDQEFSIRLVEPVRVGMLMFARLSRLVNRYELFGPYTSFGVEMKGEIDMYLKNQVQPSEGLQREYWHQHGLHVLGWMMQRAREMEQSEKAAEDLPDPVSEEGGGETTQEKEMSEMGALPVEKKWFNPPVLPEEEIGLPDIVEQQLNLFFSNYVEKFQEKTQSFYLHSLELFKKYVATYFGKRFTWPMLSGDVLSHFFGVWYVDTGEGGPIKSRIFLNTLKGLFRWIQEEAISDVYPAFAPVYRESIRNLPLSYEAYRWLRENGVAEAPGSKQLTGTVQMAVSGAEARLRIADQWLPLHMNGRGVPPTWLDHRFWVRGTVAFHGERCSFHSVESVYPHLQEIYEPELL</sequence>